<reference evidence="1" key="1">
    <citation type="journal article" date="2015" name="Nature">
        <title>Complex archaea that bridge the gap between prokaryotes and eukaryotes.</title>
        <authorList>
            <person name="Spang A."/>
            <person name="Saw J.H."/>
            <person name="Jorgensen S.L."/>
            <person name="Zaremba-Niedzwiedzka K."/>
            <person name="Martijn J."/>
            <person name="Lind A.E."/>
            <person name="van Eijk R."/>
            <person name="Schleper C."/>
            <person name="Guy L."/>
            <person name="Ettema T.J."/>
        </authorList>
    </citation>
    <scope>NUCLEOTIDE SEQUENCE</scope>
</reference>
<organism evidence="1">
    <name type="scientific">marine sediment metagenome</name>
    <dbReference type="NCBI Taxonomy" id="412755"/>
    <lineage>
        <taxon>unclassified sequences</taxon>
        <taxon>metagenomes</taxon>
        <taxon>ecological metagenomes</taxon>
    </lineage>
</organism>
<dbReference type="Gene3D" id="1.10.10.660">
    <property type="entry name" value="conserved protein of unknown function from Enterococcus faecalis V583"/>
    <property type="match status" value="1"/>
</dbReference>
<accession>A0A0F9PCH9</accession>
<evidence type="ECO:0000313" key="1">
    <source>
        <dbReference type="EMBL" id="KKM91082.1"/>
    </source>
</evidence>
<protein>
    <submittedName>
        <fullName evidence="1">Uncharacterized protein</fullName>
    </submittedName>
</protein>
<dbReference type="AlphaFoldDB" id="A0A0F9PCH9"/>
<comment type="caution">
    <text evidence="1">The sequence shown here is derived from an EMBL/GenBank/DDBJ whole genome shotgun (WGS) entry which is preliminary data.</text>
</comment>
<dbReference type="EMBL" id="LAZR01006585">
    <property type="protein sequence ID" value="KKM91082.1"/>
    <property type="molecule type" value="Genomic_DNA"/>
</dbReference>
<sequence>MANSISSKIEKANEEAVKRVLSAECNLVDIESAGKIIPGFKSNLFTHAGPPIEWERMCHTQKYAITNLI</sequence>
<dbReference type="InterPro" id="IPR024033">
    <property type="entry name" value="OXTCase_su_AllG_h-dom"/>
</dbReference>
<feature type="non-terminal residue" evidence="1">
    <location>
        <position position="69"/>
    </location>
</feature>
<gene>
    <name evidence="1" type="ORF">LCGC14_1232180</name>
</gene>
<name>A0A0F9PCH9_9ZZZZ</name>
<proteinExistence type="predicted"/>